<dbReference type="Pfam" id="PF00400">
    <property type="entry name" value="WD40"/>
    <property type="match status" value="1"/>
</dbReference>
<gene>
    <name evidence="13" type="primary">TBC1D31</name>
    <name evidence="13" type="ORF">TNIN_275281</name>
</gene>
<dbReference type="GO" id="GO:0036064">
    <property type="term" value="C:ciliary basal body"/>
    <property type="evidence" value="ECO:0007669"/>
    <property type="project" value="TreeGrafter"/>
</dbReference>
<dbReference type="InterPro" id="IPR015943">
    <property type="entry name" value="WD40/YVTN_repeat-like_dom_sf"/>
</dbReference>
<dbReference type="Proteomes" id="UP000886998">
    <property type="component" value="Unassembled WGS sequence"/>
</dbReference>
<evidence type="ECO:0000313" key="14">
    <source>
        <dbReference type="Proteomes" id="UP000886998"/>
    </source>
</evidence>
<dbReference type="EMBL" id="BMAV01004932">
    <property type="protein sequence ID" value="GFY45606.1"/>
    <property type="molecule type" value="Genomic_DNA"/>
</dbReference>
<dbReference type="InterPro" id="IPR001680">
    <property type="entry name" value="WD40_rpt"/>
</dbReference>
<keyword evidence="7" id="KW-0970">Cilium biogenesis/degradation</keyword>
<dbReference type="PANTHER" id="PTHR19853">
    <property type="entry name" value="WD REPEAT CONTAINING PROTEIN 3 WDR3"/>
    <property type="match status" value="1"/>
</dbReference>
<keyword evidence="4" id="KW-0963">Cytoplasm</keyword>
<comment type="subcellular location">
    <subcellularLocation>
        <location evidence="1">Cytoplasm</location>
        <location evidence="1">Cytoskeleton</location>
        <location evidence="1">Cilium basal body</location>
    </subcellularLocation>
    <subcellularLocation>
        <location evidence="2">Cytoplasm</location>
        <location evidence="2">Cytoskeleton</location>
        <location evidence="2">Microtubule organizing center</location>
        <location evidence="2">Centrosome</location>
        <location evidence="2">Centriolar satellite</location>
    </subcellularLocation>
</comment>
<protein>
    <recommendedName>
        <fullName evidence="3">TBC1 domain family member 31</fullName>
    </recommendedName>
</protein>
<evidence type="ECO:0000256" key="1">
    <source>
        <dbReference type="ARBA" id="ARBA00004120"/>
    </source>
</evidence>
<reference evidence="13" key="1">
    <citation type="submission" date="2020-08" db="EMBL/GenBank/DDBJ databases">
        <title>Multicomponent nature underlies the extraordinary mechanical properties of spider dragline silk.</title>
        <authorList>
            <person name="Kono N."/>
            <person name="Nakamura H."/>
            <person name="Mori M."/>
            <person name="Yoshida Y."/>
            <person name="Ohtoshi R."/>
            <person name="Malay A.D."/>
            <person name="Moran D.A.P."/>
            <person name="Tomita M."/>
            <person name="Numata K."/>
            <person name="Arakawa K."/>
        </authorList>
    </citation>
    <scope>NUCLEOTIDE SEQUENCE</scope>
</reference>
<dbReference type="SUPFAM" id="SSF47923">
    <property type="entry name" value="Ypt/Rab-GAP domain of gyp1p"/>
    <property type="match status" value="1"/>
</dbReference>
<evidence type="ECO:0000256" key="4">
    <source>
        <dbReference type="ARBA" id="ARBA00022490"/>
    </source>
</evidence>
<dbReference type="GO" id="GO:0034451">
    <property type="term" value="C:centriolar satellite"/>
    <property type="evidence" value="ECO:0007669"/>
    <property type="project" value="UniProtKB-SubCell"/>
</dbReference>
<dbReference type="GO" id="GO:0060271">
    <property type="term" value="P:cilium assembly"/>
    <property type="evidence" value="ECO:0007669"/>
    <property type="project" value="TreeGrafter"/>
</dbReference>
<keyword evidence="10" id="KW-0966">Cell projection</keyword>
<name>A0A8X6X3X3_9ARAC</name>
<dbReference type="OrthoDB" id="6417311at2759"/>
<evidence type="ECO:0000313" key="13">
    <source>
        <dbReference type="EMBL" id="GFY45606.1"/>
    </source>
</evidence>
<dbReference type="AlphaFoldDB" id="A0A8X6X3X3"/>
<evidence type="ECO:0000256" key="7">
    <source>
        <dbReference type="ARBA" id="ARBA00022794"/>
    </source>
</evidence>
<dbReference type="InterPro" id="IPR036322">
    <property type="entry name" value="WD40_repeat_dom_sf"/>
</dbReference>
<dbReference type="Gene3D" id="1.10.472.80">
    <property type="entry name" value="Ypt/Rab-GAP domain of gyp1p, domain 3"/>
    <property type="match status" value="1"/>
</dbReference>
<evidence type="ECO:0000256" key="9">
    <source>
        <dbReference type="ARBA" id="ARBA00023212"/>
    </source>
</evidence>
<keyword evidence="6" id="KW-0677">Repeat</keyword>
<keyword evidence="5" id="KW-0853">WD repeat</keyword>
<dbReference type="SUPFAM" id="SSF50978">
    <property type="entry name" value="WD40 repeat-like"/>
    <property type="match status" value="1"/>
</dbReference>
<dbReference type="InterPro" id="IPR000195">
    <property type="entry name" value="Rab-GAP-TBC_dom"/>
</dbReference>
<evidence type="ECO:0000256" key="6">
    <source>
        <dbReference type="ARBA" id="ARBA00022737"/>
    </source>
</evidence>
<comment type="function">
    <text evidence="11">Molecular adapter which is involved in cilium biogenesis. Part of a functional complex including OFD1 a centriolar protein involved in cilium assembly. Could regulate the cAMP-dependent phosphorylation of OFD1, and its subsequent ubiquitination by PJA2 which ultimately leads to its proteasomal degradation.</text>
</comment>
<dbReference type="SMART" id="SM00320">
    <property type="entry name" value="WD40"/>
    <property type="match status" value="4"/>
</dbReference>
<proteinExistence type="predicted"/>
<dbReference type="PROSITE" id="PS50086">
    <property type="entry name" value="TBC_RABGAP"/>
    <property type="match status" value="1"/>
</dbReference>
<dbReference type="Pfam" id="PF00566">
    <property type="entry name" value="RabGAP-TBC"/>
    <property type="match status" value="1"/>
</dbReference>
<feature type="domain" description="Rab-GAP TBC" evidence="12">
    <location>
        <begin position="400"/>
        <end position="573"/>
    </location>
</feature>
<evidence type="ECO:0000256" key="3">
    <source>
        <dbReference type="ARBA" id="ARBA00014199"/>
    </source>
</evidence>
<dbReference type="PANTHER" id="PTHR19853:SF1">
    <property type="entry name" value="TBC1 DOMAIN FAMILY MEMBER 31"/>
    <property type="match status" value="1"/>
</dbReference>
<evidence type="ECO:0000256" key="11">
    <source>
        <dbReference type="ARBA" id="ARBA00034464"/>
    </source>
</evidence>
<keyword evidence="9" id="KW-0206">Cytoskeleton</keyword>
<organism evidence="13 14">
    <name type="scientific">Trichonephila inaurata madagascariensis</name>
    <dbReference type="NCBI Taxonomy" id="2747483"/>
    <lineage>
        <taxon>Eukaryota</taxon>
        <taxon>Metazoa</taxon>
        <taxon>Ecdysozoa</taxon>
        <taxon>Arthropoda</taxon>
        <taxon>Chelicerata</taxon>
        <taxon>Arachnida</taxon>
        <taxon>Araneae</taxon>
        <taxon>Araneomorphae</taxon>
        <taxon>Entelegynae</taxon>
        <taxon>Araneoidea</taxon>
        <taxon>Nephilidae</taxon>
        <taxon>Trichonephila</taxon>
        <taxon>Trichonephila inaurata</taxon>
    </lineage>
</organism>
<evidence type="ECO:0000256" key="10">
    <source>
        <dbReference type="ARBA" id="ARBA00023273"/>
    </source>
</evidence>
<dbReference type="InterPro" id="IPR035969">
    <property type="entry name" value="Rab-GAP_TBC_sf"/>
</dbReference>
<keyword evidence="14" id="KW-1185">Reference proteome</keyword>
<evidence type="ECO:0000256" key="5">
    <source>
        <dbReference type="ARBA" id="ARBA00022574"/>
    </source>
</evidence>
<comment type="caution">
    <text evidence="13">The sequence shown here is derived from an EMBL/GenBank/DDBJ whole genome shotgun (WGS) entry which is preliminary data.</text>
</comment>
<sequence>MVKIKTKNIMEAFALNIHGRENGSLLQNKTFIPLDGPIFSISNSFNDKTVSFIHATWNKSSTEIVAGDCHGHVYIFYLQKNKFSRICRLKVCSSFLTFTNDKTQNILVALSNCSIVSLNSESKELKNHFNHHTSCVTHISFNKTGETVLSCCKDQAILWNLSTFQILRILTLKIDVNIVKVFFLPGKDFIVSAFTDNSVFLWKFNSFKCTNQFLCVNGESSLNIKTIDASRDGKLLACAGKANWFIVWSLIENRRLHTVSLPGNVLHVKQIAFFPNLNDNYILSILSSDGEIHVFSVKNMEFLYKLSRKNGKMNSFCNTINMFQILAITSQGNMELYDIEEFVNNENEELKHTHIETKKIKHAVKDEKILVRKETKSPKKKSSVHMDKVGLHSVLKKFEEYPEKYRIFVWSQILDLPHNVDAFKILHQESLKIKSYSKDYSFINPGVQKTFLRIMAMLACWNPLIQEVEYFQCVVFPFIKVLHKNTIMCFELLVTLISNWCQNWFIFSPFPPFNILSAVENILSYHDKILMVHFIKHRISSEVYAWLLLKSSFSEVFNKKQWLQLWDHIFSNPLSFQLYAVAAFNIAMRDVLLSCSSSKQFKDCYRKHGVSASVVLKKAYSLQQISYKDIDPQAISGTFAAVPKGAYPTFFQLSRMKIDFETLTRKKIIDQEINFLKQREDYLDIKCNYLKELQELQILRRKLLLESIELKDGKGLDSLERKLRSVQSSIQENLTNQVDMLKGAIGEDMFSRDKEPEKQYFEFQDYVTRMKMKDK</sequence>
<dbReference type="Gene3D" id="2.130.10.10">
    <property type="entry name" value="YVTN repeat-like/Quinoprotein amine dehydrogenase"/>
    <property type="match status" value="2"/>
</dbReference>
<evidence type="ECO:0000256" key="8">
    <source>
        <dbReference type="ARBA" id="ARBA00023054"/>
    </source>
</evidence>
<evidence type="ECO:0000259" key="12">
    <source>
        <dbReference type="PROSITE" id="PS50086"/>
    </source>
</evidence>
<keyword evidence="8" id="KW-0175">Coiled coil</keyword>
<dbReference type="InterPro" id="IPR051570">
    <property type="entry name" value="TBC1_cilium_biogenesis"/>
</dbReference>
<evidence type="ECO:0000256" key="2">
    <source>
        <dbReference type="ARBA" id="ARBA00004607"/>
    </source>
</evidence>
<accession>A0A8X6X3X3</accession>